<protein>
    <submittedName>
        <fullName evidence="3">MAM domain-containing protein</fullName>
    </submittedName>
</protein>
<evidence type="ECO:0000256" key="1">
    <source>
        <dbReference type="SAM" id="SignalP"/>
    </source>
</evidence>
<name>A0A915BIJ9_PARUN</name>
<dbReference type="SUPFAM" id="SSF49899">
    <property type="entry name" value="Concanavalin A-like lectins/glucanases"/>
    <property type="match status" value="1"/>
</dbReference>
<dbReference type="Gene3D" id="2.60.120.200">
    <property type="match status" value="1"/>
</dbReference>
<evidence type="ECO:0000313" key="3">
    <source>
        <dbReference type="WBParaSite" id="PgR041_g097_t01"/>
    </source>
</evidence>
<dbReference type="WBParaSite" id="PgR041_g097_t01">
    <property type="protein sequence ID" value="PgR041_g097_t01"/>
    <property type="gene ID" value="PgR041_g097"/>
</dbReference>
<proteinExistence type="predicted"/>
<sequence length="281" mass="32266">MIRTVCSTTLFLFVFINIAWSCMPGYGRERMKLKEYLGIEWVRNGLEKSAQNDNKPVRHASDLDCQFDNPAECRWRNVKPSEMLDTLDFYLFEKTDFTEFPILQVRPGPSKLNEGDKLIFTGDRKREDQSAIWLSSPIACQNTTGQLTFTFWLYNGARVEVILLERKNGQLRILPEKPFVDCGTVPLNTDCTADIAPRDTPFSIGIRAYDISNYEGSFVMIDNIVYRATLCRLSIDLGESFRGKPLITNMAIKEIDSSDELNCTEFDKNCRWRSVGYGREV</sequence>
<organism evidence="2 3">
    <name type="scientific">Parascaris univalens</name>
    <name type="common">Nematode worm</name>
    <dbReference type="NCBI Taxonomy" id="6257"/>
    <lineage>
        <taxon>Eukaryota</taxon>
        <taxon>Metazoa</taxon>
        <taxon>Ecdysozoa</taxon>
        <taxon>Nematoda</taxon>
        <taxon>Chromadorea</taxon>
        <taxon>Rhabditida</taxon>
        <taxon>Spirurina</taxon>
        <taxon>Ascaridomorpha</taxon>
        <taxon>Ascaridoidea</taxon>
        <taxon>Ascarididae</taxon>
        <taxon>Parascaris</taxon>
    </lineage>
</organism>
<evidence type="ECO:0000313" key="2">
    <source>
        <dbReference type="Proteomes" id="UP000887569"/>
    </source>
</evidence>
<keyword evidence="2" id="KW-1185">Reference proteome</keyword>
<accession>A0A915BIJ9</accession>
<dbReference type="InterPro" id="IPR013320">
    <property type="entry name" value="ConA-like_dom_sf"/>
</dbReference>
<feature type="signal peptide" evidence="1">
    <location>
        <begin position="1"/>
        <end position="21"/>
    </location>
</feature>
<reference evidence="3" key="1">
    <citation type="submission" date="2022-11" db="UniProtKB">
        <authorList>
            <consortium name="WormBaseParasite"/>
        </authorList>
    </citation>
    <scope>IDENTIFICATION</scope>
</reference>
<keyword evidence="1" id="KW-0732">Signal</keyword>
<dbReference type="AlphaFoldDB" id="A0A915BIJ9"/>
<dbReference type="Proteomes" id="UP000887569">
    <property type="component" value="Unplaced"/>
</dbReference>
<feature type="chain" id="PRO_5037333542" evidence="1">
    <location>
        <begin position="22"/>
        <end position="281"/>
    </location>
</feature>